<evidence type="ECO:0000313" key="6">
    <source>
        <dbReference type="EMBL" id="AUN98915.1"/>
    </source>
</evidence>
<keyword evidence="5" id="KW-0472">Membrane</keyword>
<keyword evidence="3" id="KW-0812">Transmembrane</keyword>
<comment type="subcellular location">
    <subcellularLocation>
        <location evidence="1">Cell membrane</location>
        <topology evidence="1">Multi-pass membrane protein</topology>
    </subcellularLocation>
</comment>
<protein>
    <submittedName>
        <fullName evidence="6">EamA family transporter</fullName>
    </submittedName>
</protein>
<dbReference type="InterPro" id="IPR037185">
    <property type="entry name" value="EmrE-like"/>
</dbReference>
<evidence type="ECO:0000256" key="5">
    <source>
        <dbReference type="ARBA" id="ARBA00023136"/>
    </source>
</evidence>
<keyword evidence="7" id="KW-1185">Reference proteome</keyword>
<keyword evidence="4" id="KW-1133">Transmembrane helix</keyword>
<evidence type="ECO:0000256" key="4">
    <source>
        <dbReference type="ARBA" id="ARBA00022989"/>
    </source>
</evidence>
<dbReference type="InterPro" id="IPR050638">
    <property type="entry name" value="AA-Vitamin_Transporters"/>
</dbReference>
<dbReference type="PANTHER" id="PTHR32322">
    <property type="entry name" value="INNER MEMBRANE TRANSPORTER"/>
    <property type="match status" value="1"/>
</dbReference>
<dbReference type="SUPFAM" id="SSF103481">
    <property type="entry name" value="Multidrug resistance efflux transporter EmrE"/>
    <property type="match status" value="2"/>
</dbReference>
<sequence>MIKKVMSPQSTIFPVLVLILAMISIQSGASLAKNLFPVAGAMGTSALRLFFAAIILGVIWKPWKSTFQKSDLKELIFYGGSLGLMNLFFYLAIARIPLGIAVAIEFTGPLAITVLSSKKLLDYFWVLLAGAGVLLILPLGDIQNPIDGLGIFLAFLAAFFWALYIHFGVRAGKNHSSGVVSSVGMMVAAIIVVPVGIVSQGVSFLSWSILPFGLGVALFSSAIPYSLEMYSLKRIPKKEFGILLSLEPVCAALSGLFFLQERLSFVQCMAIALIIFASIGVSISSGKKKITPQELDSL</sequence>
<gene>
    <name evidence="6" type="ORF">C0V70_12545</name>
</gene>
<name>A0A2K9NV14_BACTC</name>
<evidence type="ECO:0000313" key="7">
    <source>
        <dbReference type="Proteomes" id="UP000235584"/>
    </source>
</evidence>
<dbReference type="OrthoDB" id="9815120at2"/>
<dbReference type="Pfam" id="PF00892">
    <property type="entry name" value="EamA"/>
    <property type="match status" value="1"/>
</dbReference>
<dbReference type="PANTHER" id="PTHR32322:SF18">
    <property type="entry name" value="S-ADENOSYLMETHIONINE_S-ADENOSYLHOMOCYSTEINE TRANSPORTER"/>
    <property type="match status" value="1"/>
</dbReference>
<dbReference type="AlphaFoldDB" id="A0A2K9NV14"/>
<proteinExistence type="predicted"/>
<dbReference type="EMBL" id="CP025704">
    <property type="protein sequence ID" value="AUN98915.1"/>
    <property type="molecule type" value="Genomic_DNA"/>
</dbReference>
<dbReference type="GO" id="GO:0005886">
    <property type="term" value="C:plasma membrane"/>
    <property type="evidence" value="ECO:0007669"/>
    <property type="project" value="UniProtKB-SubCell"/>
</dbReference>
<keyword evidence="2" id="KW-1003">Cell membrane</keyword>
<evidence type="ECO:0000256" key="3">
    <source>
        <dbReference type="ARBA" id="ARBA00022692"/>
    </source>
</evidence>
<organism evidence="6 7">
    <name type="scientific">Bacteriovorax stolpii</name>
    <name type="common">Bdellovibrio stolpii</name>
    <dbReference type="NCBI Taxonomy" id="960"/>
    <lineage>
        <taxon>Bacteria</taxon>
        <taxon>Pseudomonadati</taxon>
        <taxon>Bdellovibrionota</taxon>
        <taxon>Bacteriovoracia</taxon>
        <taxon>Bacteriovoracales</taxon>
        <taxon>Bacteriovoracaceae</taxon>
        <taxon>Bacteriovorax</taxon>
    </lineage>
</organism>
<reference evidence="6 7" key="1">
    <citation type="submission" date="2018-01" db="EMBL/GenBank/DDBJ databases">
        <title>Complete genome sequence of Bacteriovorax stolpii DSM12778.</title>
        <authorList>
            <person name="Tang B."/>
            <person name="Chang J."/>
        </authorList>
    </citation>
    <scope>NUCLEOTIDE SEQUENCE [LARGE SCALE GENOMIC DNA]</scope>
    <source>
        <strain evidence="6 7">DSM 12778</strain>
    </source>
</reference>
<evidence type="ECO:0000256" key="1">
    <source>
        <dbReference type="ARBA" id="ARBA00004651"/>
    </source>
</evidence>
<dbReference type="InterPro" id="IPR000620">
    <property type="entry name" value="EamA_dom"/>
</dbReference>
<dbReference type="KEGG" id="bsto:C0V70_12545"/>
<accession>A0A2K9NV14</accession>
<dbReference type="Proteomes" id="UP000235584">
    <property type="component" value="Chromosome"/>
</dbReference>
<dbReference type="RefSeq" id="WP_102244206.1">
    <property type="nucleotide sequence ID" value="NZ_CP025704.1"/>
</dbReference>
<evidence type="ECO:0000256" key="2">
    <source>
        <dbReference type="ARBA" id="ARBA00022475"/>
    </source>
</evidence>